<evidence type="ECO:0000259" key="8">
    <source>
        <dbReference type="Pfam" id="PF25766"/>
    </source>
</evidence>
<feature type="domain" description="RPAP1 C-terminal" evidence="6">
    <location>
        <begin position="302"/>
        <end position="362"/>
    </location>
</feature>
<feature type="region of interest" description="Disordered" evidence="5">
    <location>
        <begin position="210"/>
        <end position="234"/>
    </location>
</feature>
<keyword evidence="4" id="KW-0539">Nucleus</keyword>
<feature type="region of interest" description="Disordered" evidence="5">
    <location>
        <begin position="508"/>
        <end position="527"/>
    </location>
</feature>
<evidence type="ECO:0000256" key="4">
    <source>
        <dbReference type="ARBA" id="ARBA00023242"/>
    </source>
</evidence>
<evidence type="ECO:0000256" key="1">
    <source>
        <dbReference type="ARBA" id="ARBA00004123"/>
    </source>
</evidence>
<dbReference type="Pfam" id="PF25766">
    <property type="entry name" value="TPR_RPAP1"/>
    <property type="match status" value="1"/>
</dbReference>
<dbReference type="GO" id="GO:0006366">
    <property type="term" value="P:transcription by RNA polymerase II"/>
    <property type="evidence" value="ECO:0007669"/>
    <property type="project" value="InterPro"/>
</dbReference>
<proteinExistence type="inferred from homology"/>
<accession>A0A504Z3Q3</accession>
<dbReference type="InterPro" id="IPR013929">
    <property type="entry name" value="RPAP1_C"/>
</dbReference>
<name>A0A504Z3Q3_FASGI</name>
<organism evidence="9 10">
    <name type="scientific">Fasciola gigantica</name>
    <name type="common">Giant liver fluke</name>
    <dbReference type="NCBI Taxonomy" id="46835"/>
    <lineage>
        <taxon>Eukaryota</taxon>
        <taxon>Metazoa</taxon>
        <taxon>Spiralia</taxon>
        <taxon>Lophotrochozoa</taxon>
        <taxon>Platyhelminthes</taxon>
        <taxon>Trematoda</taxon>
        <taxon>Digenea</taxon>
        <taxon>Plagiorchiida</taxon>
        <taxon>Echinostomata</taxon>
        <taxon>Echinostomatoidea</taxon>
        <taxon>Fasciolidae</taxon>
        <taxon>Fasciola</taxon>
    </lineage>
</organism>
<feature type="region of interest" description="Disordered" evidence="5">
    <location>
        <begin position="270"/>
        <end position="297"/>
    </location>
</feature>
<dbReference type="Proteomes" id="UP000316759">
    <property type="component" value="Unassembled WGS sequence"/>
</dbReference>
<reference evidence="9 10" key="1">
    <citation type="submission" date="2019-04" db="EMBL/GenBank/DDBJ databases">
        <title>Annotation for the trematode Fasciola gigantica.</title>
        <authorList>
            <person name="Choi Y.-J."/>
        </authorList>
    </citation>
    <scope>NUCLEOTIDE SEQUENCE [LARGE SCALE GENOMIC DNA]</scope>
    <source>
        <strain evidence="9">Uganda_cow_1</strain>
    </source>
</reference>
<comment type="caution">
    <text evidence="9">The sequence shown here is derived from an EMBL/GenBank/DDBJ whole genome shotgun (WGS) entry which is preliminary data.</text>
</comment>
<protein>
    <recommendedName>
        <fullName evidence="11">RNA polymerase II-associated protein 1</fullName>
    </recommendedName>
</protein>
<evidence type="ECO:0000256" key="2">
    <source>
        <dbReference type="ARBA" id="ARBA00009953"/>
    </source>
</evidence>
<keyword evidence="10" id="KW-1185">Reference proteome</keyword>
<feature type="domain" description="RPAP1/MINIYO-like TPR repeats" evidence="8">
    <location>
        <begin position="1296"/>
        <end position="1527"/>
    </location>
</feature>
<comment type="subcellular location">
    <subcellularLocation>
        <location evidence="1">Nucleus</location>
    </subcellularLocation>
</comment>
<evidence type="ECO:0000313" key="10">
    <source>
        <dbReference type="Proteomes" id="UP000316759"/>
    </source>
</evidence>
<dbReference type="InterPro" id="IPR013930">
    <property type="entry name" value="RPAP1_N"/>
</dbReference>
<dbReference type="InterPro" id="IPR057989">
    <property type="entry name" value="TPR_RPAP1/MINIYO-like"/>
</dbReference>
<feature type="compositionally biased region" description="Polar residues" evidence="5">
    <location>
        <begin position="214"/>
        <end position="233"/>
    </location>
</feature>
<evidence type="ECO:0000313" key="9">
    <source>
        <dbReference type="EMBL" id="TPP65157.1"/>
    </source>
</evidence>
<dbReference type="PANTHER" id="PTHR21483:SF18">
    <property type="entry name" value="RNA POLYMERASE II-ASSOCIATED PROTEIN 1"/>
    <property type="match status" value="1"/>
</dbReference>
<comment type="similarity">
    <text evidence="2">Belongs to the RPAP1 family.</text>
</comment>
<evidence type="ECO:0008006" key="11">
    <source>
        <dbReference type="Google" id="ProtNLM"/>
    </source>
</evidence>
<keyword evidence="3" id="KW-0804">Transcription</keyword>
<dbReference type="STRING" id="46835.A0A504Z3Q3"/>
<evidence type="ECO:0000259" key="6">
    <source>
        <dbReference type="Pfam" id="PF08620"/>
    </source>
</evidence>
<sequence length="1641" mass="182577">MFNKRIKDETELILEQEHFLRNVAGQRIVSVRSLRATEIREHKSKVLNRNETVENVPSPIFSEIKERVRVPADEGNFKSSPTSISKGSFPTAKYRTTLNDAVSESKCGKTRMSVFAREMERLRPGSSSGNSQESSTSNAGFCSGGAIEYLEQHGPQTITGSGLGCRSQEASRIHRENINRLCSLSEAEIMAEREQILSSTSPDVIAFLLHKSRNSPSQANKSKTGSTTVSRKQQIPLKSDPTLSHLDTLEQEKLAWTMDLPEVAKQPPSVNLANDGSLSEVDTKCPDSQPESTGSAIPAPCQARFDLNGFVIPPEAVLDVHLGLHHHGEEPERAGYTVGELFHLARSSVPAQRRLALAILTSSVAQSRRGRHVPHLAPFYAPSLIYGLLAAPESSQEDVSGSGDSGSGSDRDSSGGGGGGGIAFLLRWCLDEAVSTLTSVSTAAAGVSDTGSAAGISMVLLVECVRGFACLLSDSFGEAYLARSFAWSSGLLSNLYWAPPMMSTKRQKSLPGVTVRTPNPDSDTDMDHAKAMRRDPVRFLFNEGQLARRLSWLLADGLERPRARLSADAVGLWLPALLIRAVRHSAELAYKIFSTPELFSTLRDNFLPEAEPHHKHDASCPRPFFLSEAYNLPLPSVLQLHRITMMSSCSIRLAMVNDLHIVERCLSYVFCPDCVRHQTVSSIESLIAHLPLQLPARIAFQLHLEALRCLTAFLRPSDSNTRDSVPVLALSLIWKHGNALVSSGVRCHIIYRMLCVSGSDFNEGYTRATSPHYLVPLLTAWLAFLVEAFEQIVDKSDLFTQSNSISTAVGPWIDQIGLVCIQVLEYARNVLQGQSEMPTMDDLEPLLRRKNLSFDLLSVAMMCTLRLVSMQHRLDLSAKLPIQERLTGLWNDHFHPLFQLRLWPLLLERFQRNESVLTGAPATLADVDIITIPVWDVGSNANDQPVAVPVDWESLPTTSPIDVSLIEPVTLASINLPDLGTAVCFRYRVSERNLGAFWWPKSGVGAVSTSNPTDPSCALDECDPLAIDLVLQTSRVQPIVIAMLKCMQFFLLHWRFHLAHQELVPTVFSALQPIVKWVTCLATRPLFPWLRAADRKRVPSPHWLVALECQIASEMLLLCGQLLTQQGALADNMRNALFDATSDSLIHQAALRLVPYLRANQLQLLDCLLTQIVFSPEHLKWTHDQCGISVVAPHLPQIERLFRREFADWYRRFKDKVTTTSKSKNASDELLIIPESVDESNASTATAVVTHSFCRDTFSGITPNLHATIVDSLLPQDWVYLPLVNQYTRSKLQSASSFDPSSAHDQQNVEGLLHDLTNALRWLFFLVHRHHLGGGSGFTGPPKSGLLDQLSHFARLCIGCLAYPGAGALGFGESGFLLAQMISRLEPVRRLRDQPIPVRSLEHMDLPEQCASFYDVYADLLDHYAALSYSSPVFANLILWPCQQSCHMKYRRALWGEHQSALVAVRLRCDQLLFPLHSLLEPEETDESVLRGYVAAVWSGVIRVDKHPVLFLIAVHHLNRYLYTNTNADREFTKQFIRLPRITPPSRGAPVAPCGTRVDLLDLIRRYRQPYSVWMNTKPQLLDLQSMQLSSDEALTNLLPTRVGGASGFWDYCQLAGLEYYHENELPEHRRTYWVKHLSPS</sequence>
<evidence type="ECO:0000256" key="5">
    <source>
        <dbReference type="SAM" id="MobiDB-lite"/>
    </source>
</evidence>
<gene>
    <name evidence="9" type="ORF">FGIG_04337</name>
</gene>
<feature type="domain" description="RPAP1 N-terminal" evidence="7">
    <location>
        <begin position="172"/>
        <end position="213"/>
    </location>
</feature>
<dbReference type="Pfam" id="PF08621">
    <property type="entry name" value="RPAP1_N"/>
    <property type="match status" value="1"/>
</dbReference>
<dbReference type="OrthoDB" id="348201at2759"/>
<dbReference type="PANTHER" id="PTHR21483">
    <property type="entry name" value="RNA POLYMERASE II-ASSOCIATED PROTEIN 1"/>
    <property type="match status" value="1"/>
</dbReference>
<dbReference type="InterPro" id="IPR039913">
    <property type="entry name" value="RPAP1/Rba50"/>
</dbReference>
<evidence type="ECO:0000256" key="3">
    <source>
        <dbReference type="ARBA" id="ARBA00023163"/>
    </source>
</evidence>
<evidence type="ECO:0000259" key="7">
    <source>
        <dbReference type="Pfam" id="PF08621"/>
    </source>
</evidence>
<dbReference type="EMBL" id="SUNJ01003566">
    <property type="protein sequence ID" value="TPP65157.1"/>
    <property type="molecule type" value="Genomic_DNA"/>
</dbReference>
<feature type="region of interest" description="Disordered" evidence="5">
    <location>
        <begin position="395"/>
        <end position="416"/>
    </location>
</feature>
<dbReference type="Pfam" id="PF08620">
    <property type="entry name" value="RPAP1_C"/>
    <property type="match status" value="1"/>
</dbReference>